<dbReference type="InterPro" id="IPR023796">
    <property type="entry name" value="Serpin_dom"/>
</dbReference>
<dbReference type="PANTHER" id="PTHR11461">
    <property type="entry name" value="SERINE PROTEASE INHIBITOR, SERPIN"/>
    <property type="match status" value="1"/>
</dbReference>
<keyword evidence="6" id="KW-0325">Glycoprotein</keyword>
<evidence type="ECO:0000256" key="5">
    <source>
        <dbReference type="ARBA" id="ARBA00022900"/>
    </source>
</evidence>
<dbReference type="PANTHER" id="PTHR11461:SF211">
    <property type="entry name" value="GH10112P-RELATED"/>
    <property type="match status" value="1"/>
</dbReference>
<dbReference type="GO" id="GO:0004867">
    <property type="term" value="F:serine-type endopeptidase inhibitor activity"/>
    <property type="evidence" value="ECO:0007669"/>
    <property type="project" value="UniProtKB-KW"/>
</dbReference>
<evidence type="ECO:0000256" key="7">
    <source>
        <dbReference type="RuleBase" id="RU000411"/>
    </source>
</evidence>
<dbReference type="Pfam" id="PF00079">
    <property type="entry name" value="Serpin"/>
    <property type="match status" value="1"/>
</dbReference>
<dbReference type="InterPro" id="IPR042178">
    <property type="entry name" value="Serpin_sf_1"/>
</dbReference>
<evidence type="ECO:0000313" key="9">
    <source>
        <dbReference type="EMBL" id="JAI08683.1"/>
    </source>
</evidence>
<comment type="subcellular location">
    <subcellularLocation>
        <location evidence="1">Secreted</location>
    </subcellularLocation>
</comment>
<organism evidence="9">
    <name type="scientific">Amblyomma americanum</name>
    <name type="common">Lone star tick</name>
    <dbReference type="NCBI Taxonomy" id="6943"/>
    <lineage>
        <taxon>Eukaryota</taxon>
        <taxon>Metazoa</taxon>
        <taxon>Ecdysozoa</taxon>
        <taxon>Arthropoda</taxon>
        <taxon>Chelicerata</taxon>
        <taxon>Arachnida</taxon>
        <taxon>Acari</taxon>
        <taxon>Parasitiformes</taxon>
        <taxon>Ixodida</taxon>
        <taxon>Ixodoidea</taxon>
        <taxon>Ixodidae</taxon>
        <taxon>Amblyomminae</taxon>
        <taxon>Amblyomma</taxon>
    </lineage>
</organism>
<evidence type="ECO:0000256" key="4">
    <source>
        <dbReference type="ARBA" id="ARBA00022690"/>
    </source>
</evidence>
<evidence type="ECO:0000256" key="2">
    <source>
        <dbReference type="ARBA" id="ARBA00009500"/>
    </source>
</evidence>
<dbReference type="InterPro" id="IPR042185">
    <property type="entry name" value="Serpin_sf_2"/>
</dbReference>
<dbReference type="GO" id="GO:0005615">
    <property type="term" value="C:extracellular space"/>
    <property type="evidence" value="ECO:0007669"/>
    <property type="project" value="InterPro"/>
</dbReference>
<name>A0A0E9Y130_AMBAM</name>
<dbReference type="EMBL" id="GAYW01000295">
    <property type="protein sequence ID" value="JAI08683.1"/>
    <property type="molecule type" value="Transcribed_RNA"/>
</dbReference>
<dbReference type="Gene3D" id="3.30.497.10">
    <property type="entry name" value="Antithrombin, subunit I, domain 2"/>
    <property type="match status" value="1"/>
</dbReference>
<evidence type="ECO:0000259" key="8">
    <source>
        <dbReference type="SMART" id="SM00093"/>
    </source>
</evidence>
<dbReference type="SUPFAM" id="SSF56574">
    <property type="entry name" value="Serpins"/>
    <property type="match status" value="1"/>
</dbReference>
<keyword evidence="5" id="KW-0722">Serine protease inhibitor</keyword>
<dbReference type="InterPro" id="IPR036186">
    <property type="entry name" value="Serpin_sf"/>
</dbReference>
<dbReference type="InterPro" id="IPR000215">
    <property type="entry name" value="Serpin_fam"/>
</dbReference>
<proteinExistence type="inferred from homology"/>
<dbReference type="AlphaFoldDB" id="A0A0E9Y130"/>
<dbReference type="InterPro" id="IPR023795">
    <property type="entry name" value="Serpin_CS"/>
</dbReference>
<comment type="similarity">
    <text evidence="2 7">Belongs to the serpin family.</text>
</comment>
<dbReference type="SMART" id="SM00093">
    <property type="entry name" value="SERPIN"/>
    <property type="match status" value="1"/>
</dbReference>
<dbReference type="PROSITE" id="PS00284">
    <property type="entry name" value="SERPIN"/>
    <property type="match status" value="1"/>
</dbReference>
<evidence type="ECO:0000256" key="6">
    <source>
        <dbReference type="ARBA" id="ARBA00023180"/>
    </source>
</evidence>
<reference evidence="9" key="1">
    <citation type="submission" date="2014-02" db="EMBL/GenBank/DDBJ databases">
        <title>Comparative bioinformatics, temporal and spatial expression analyses of Ixodes scapularis organic anion transporting polypeptides.</title>
        <authorList>
            <person name="Radulovic Z."/>
            <person name="Porter L."/>
            <person name="Kim T."/>
            <person name="Mulenga A."/>
        </authorList>
    </citation>
    <scope>NUCLEOTIDE SEQUENCE</scope>
</reference>
<accession>A0A0E9Y130</accession>
<keyword evidence="3" id="KW-0964">Secreted</keyword>
<sequence>MQVEPLFLFSLDLYAQFALQYPNSSHVCAPFNVATVLAMLLAGARRNTAKELSTLLHVWSGDSIRQQLHDFLSGLPDEDSVFRVANRLYSTSHFEVRREYAELLSSYYQAEIKSVDFEREHRAITREVNEWVSNITESKIRHVLFPGSIDAYTTLTLISVVYLKAPWLLPFDERLTTFGDFYVKRYNRIEVDMMHLENAFKIGRSDELRCSALEMDYKGGRFSMVILLPDEVDGLTSLEEQVTAYTLDSLFSGLEIVSDVMLSLPKFKVDRKIFLHHVLKRLGLNDIFAEGIADLSGIFRNGSPAISIAIHQALVHVNENGTGAPAAEGSIYSPAFRRRSSPIKFTVDHPFMFLIKTSLEDVILFMGSVRNPQ</sequence>
<evidence type="ECO:0000256" key="1">
    <source>
        <dbReference type="ARBA" id="ARBA00004613"/>
    </source>
</evidence>
<protein>
    <submittedName>
        <fullName evidence="9">Serine protease inhibitor</fullName>
    </submittedName>
</protein>
<feature type="domain" description="Serpin" evidence="8">
    <location>
        <begin position="11"/>
        <end position="372"/>
    </location>
</feature>
<keyword evidence="4" id="KW-0646">Protease inhibitor</keyword>
<evidence type="ECO:0000256" key="3">
    <source>
        <dbReference type="ARBA" id="ARBA00022525"/>
    </source>
</evidence>
<reference evidence="9" key="2">
    <citation type="submission" date="2014-02" db="EMBL/GenBank/DDBJ databases">
        <title>Intra- and inter-species comparative analysis of male and female Amblyomma americanum serine protease inhibitors (serpins).</title>
        <authorList>
            <person name="Porter L."/>
            <person name="Kim T."/>
            <person name="Radulovic Z."/>
            <person name="Braz G."/>
            <person name="Vaz I.D.S.Jr."/>
            <person name="Mulenga A."/>
        </authorList>
    </citation>
    <scope>NUCLEOTIDE SEQUENCE</scope>
</reference>
<dbReference type="Gene3D" id="2.30.39.10">
    <property type="entry name" value="Alpha-1-antitrypsin, domain 1"/>
    <property type="match status" value="1"/>
</dbReference>
<dbReference type="CDD" id="cd00172">
    <property type="entry name" value="serpin"/>
    <property type="match status" value="1"/>
</dbReference>